<dbReference type="Proteomes" id="UP000622797">
    <property type="component" value="Unassembled WGS sequence"/>
</dbReference>
<evidence type="ECO:0000256" key="1">
    <source>
        <dbReference type="SAM" id="MobiDB-lite"/>
    </source>
</evidence>
<feature type="region of interest" description="Disordered" evidence="1">
    <location>
        <begin position="49"/>
        <end position="80"/>
    </location>
</feature>
<feature type="compositionally biased region" description="Pro residues" evidence="1">
    <location>
        <begin position="1"/>
        <end position="11"/>
    </location>
</feature>
<reference evidence="2" key="2">
    <citation type="submission" date="2020-05" db="EMBL/GenBank/DDBJ databases">
        <authorList>
            <person name="Kim H.-S."/>
            <person name="Proctor R.H."/>
            <person name="Brown D.W."/>
        </authorList>
    </citation>
    <scope>NUCLEOTIDE SEQUENCE</scope>
    <source>
        <strain evidence="2">NRRL 20472</strain>
    </source>
</reference>
<dbReference type="AlphaFoldDB" id="A0A8H4X8W1"/>
<accession>A0A8H4X8W1</accession>
<proteinExistence type="predicted"/>
<feature type="region of interest" description="Disordered" evidence="1">
    <location>
        <begin position="202"/>
        <end position="222"/>
    </location>
</feature>
<feature type="region of interest" description="Disordered" evidence="1">
    <location>
        <begin position="25"/>
        <end position="44"/>
    </location>
</feature>
<reference evidence="2" key="1">
    <citation type="journal article" date="2020" name="BMC Genomics">
        <title>Correction to: Identification and distribution of gene clusters required for synthesis of sphingolipid metabolism inhibitors in diverse species of the filamentous fungus Fusarium.</title>
        <authorList>
            <person name="Kim H.S."/>
            <person name="Lohmar J.M."/>
            <person name="Busman M."/>
            <person name="Brown D.W."/>
            <person name="Naumann T.A."/>
            <person name="Divon H.H."/>
            <person name="Lysoe E."/>
            <person name="Uhlig S."/>
            <person name="Proctor R.H."/>
        </authorList>
    </citation>
    <scope>NUCLEOTIDE SEQUENCE</scope>
    <source>
        <strain evidence="2">NRRL 20472</strain>
    </source>
</reference>
<dbReference type="OrthoDB" id="5090846at2759"/>
<name>A0A8H4X8W1_9HYPO</name>
<protein>
    <submittedName>
        <fullName evidence="2">Uncharacterized protein</fullName>
    </submittedName>
</protein>
<evidence type="ECO:0000313" key="2">
    <source>
        <dbReference type="EMBL" id="KAF4965660.1"/>
    </source>
</evidence>
<organism evidence="2 3">
    <name type="scientific">Fusarium sarcochroum</name>
    <dbReference type="NCBI Taxonomy" id="1208366"/>
    <lineage>
        <taxon>Eukaryota</taxon>
        <taxon>Fungi</taxon>
        <taxon>Dikarya</taxon>
        <taxon>Ascomycota</taxon>
        <taxon>Pezizomycotina</taxon>
        <taxon>Sordariomycetes</taxon>
        <taxon>Hypocreomycetidae</taxon>
        <taxon>Hypocreales</taxon>
        <taxon>Nectriaceae</taxon>
        <taxon>Fusarium</taxon>
        <taxon>Fusarium lateritium species complex</taxon>
    </lineage>
</organism>
<sequence length="239" mass="26357">MEPSSPIPTAPIPTGRRARSRTLEYYPRHRPETPSQLAINGPRMYPWHSHADVVSQSPGISRPIPESDRDQSDTPKPSLETVDSMRLQVIRDKDGKTLGLRVVDFNSTKDKDANICAPLPLASTNTGLVFSVDTPEGIDAAYKRAKDITGSKRIMGIMFAPPKEPESLSRDVDWSVLFPSVEDKPENIGLKRIGLEEVGLGRINEGEKSLEEDDGKPDTDSFIPKVAQWLKGVNQGSED</sequence>
<evidence type="ECO:0000313" key="3">
    <source>
        <dbReference type="Proteomes" id="UP000622797"/>
    </source>
</evidence>
<gene>
    <name evidence="2" type="ORF">FSARC_6555</name>
</gene>
<feature type="region of interest" description="Disordered" evidence="1">
    <location>
        <begin position="1"/>
        <end position="20"/>
    </location>
</feature>
<keyword evidence="3" id="KW-1185">Reference proteome</keyword>
<dbReference type="EMBL" id="JABEXW010000334">
    <property type="protein sequence ID" value="KAF4965660.1"/>
    <property type="molecule type" value="Genomic_DNA"/>
</dbReference>
<comment type="caution">
    <text evidence="2">The sequence shown here is derived from an EMBL/GenBank/DDBJ whole genome shotgun (WGS) entry which is preliminary data.</text>
</comment>